<name>A0A7E4VIQ3_PANRE</name>
<protein>
    <submittedName>
        <fullName evidence="3">PLAC8 family protein</fullName>
    </submittedName>
</protein>
<keyword evidence="1" id="KW-0812">Transmembrane</keyword>
<keyword evidence="2" id="KW-1185">Reference proteome</keyword>
<sequence>MYRNIDDNQWKYNYACALLIVSFNIGIIITCRVVLDTENDFDEPILTGVNRERLELFLLYFSLTFCFGCCCCFFCVGKCFEWIGSAYSNCFTCDLAEAWTQSMHRPAAEALRQQHEQIDAAQNRKHPYSSMQSKPASGPKRPNFLNLGKPIGIAPTSHGREFIV</sequence>
<accession>A0A7E4VIQ3</accession>
<evidence type="ECO:0000313" key="3">
    <source>
        <dbReference type="WBParaSite" id="Pan_g21642.t1"/>
    </source>
</evidence>
<feature type="transmembrane region" description="Helical" evidence="1">
    <location>
        <begin position="12"/>
        <end position="35"/>
    </location>
</feature>
<dbReference type="AlphaFoldDB" id="A0A7E4VIQ3"/>
<keyword evidence="1" id="KW-1133">Transmembrane helix</keyword>
<keyword evidence="1" id="KW-0472">Membrane</keyword>
<dbReference type="Proteomes" id="UP000492821">
    <property type="component" value="Unassembled WGS sequence"/>
</dbReference>
<dbReference type="WBParaSite" id="Pan_g21642.t1">
    <property type="protein sequence ID" value="Pan_g21642.t1"/>
    <property type="gene ID" value="Pan_g21642"/>
</dbReference>
<evidence type="ECO:0000256" key="1">
    <source>
        <dbReference type="SAM" id="Phobius"/>
    </source>
</evidence>
<reference evidence="3" key="2">
    <citation type="submission" date="2020-10" db="UniProtKB">
        <authorList>
            <consortium name="WormBaseParasite"/>
        </authorList>
    </citation>
    <scope>IDENTIFICATION</scope>
</reference>
<reference evidence="2" key="1">
    <citation type="journal article" date="2013" name="Genetics">
        <title>The draft genome and transcriptome of Panagrellus redivivus are shaped by the harsh demands of a free-living lifestyle.</title>
        <authorList>
            <person name="Srinivasan J."/>
            <person name="Dillman A.R."/>
            <person name="Macchietto M.G."/>
            <person name="Heikkinen L."/>
            <person name="Lakso M."/>
            <person name="Fracchia K.M."/>
            <person name="Antoshechkin I."/>
            <person name="Mortazavi A."/>
            <person name="Wong G."/>
            <person name="Sternberg P.W."/>
        </authorList>
    </citation>
    <scope>NUCLEOTIDE SEQUENCE [LARGE SCALE GENOMIC DNA]</scope>
    <source>
        <strain evidence="2">MT8872</strain>
    </source>
</reference>
<proteinExistence type="predicted"/>
<evidence type="ECO:0000313" key="2">
    <source>
        <dbReference type="Proteomes" id="UP000492821"/>
    </source>
</evidence>
<feature type="transmembrane region" description="Helical" evidence="1">
    <location>
        <begin position="55"/>
        <end position="76"/>
    </location>
</feature>
<organism evidence="2 3">
    <name type="scientific">Panagrellus redivivus</name>
    <name type="common">Microworm</name>
    <dbReference type="NCBI Taxonomy" id="6233"/>
    <lineage>
        <taxon>Eukaryota</taxon>
        <taxon>Metazoa</taxon>
        <taxon>Ecdysozoa</taxon>
        <taxon>Nematoda</taxon>
        <taxon>Chromadorea</taxon>
        <taxon>Rhabditida</taxon>
        <taxon>Tylenchina</taxon>
        <taxon>Panagrolaimomorpha</taxon>
        <taxon>Panagrolaimoidea</taxon>
        <taxon>Panagrolaimidae</taxon>
        <taxon>Panagrellus</taxon>
    </lineage>
</organism>